<name>A0A2M9ZL16_9LEPT</name>
<evidence type="ECO:0000313" key="1">
    <source>
        <dbReference type="EMBL" id="PJZ70350.1"/>
    </source>
</evidence>
<dbReference type="EMBL" id="NPDY01000004">
    <property type="protein sequence ID" value="PJZ70350.1"/>
    <property type="molecule type" value="Genomic_DNA"/>
</dbReference>
<organism evidence="2 4">
    <name type="scientific">Leptospira perolatii</name>
    <dbReference type="NCBI Taxonomy" id="2023191"/>
    <lineage>
        <taxon>Bacteria</taxon>
        <taxon>Pseudomonadati</taxon>
        <taxon>Spirochaetota</taxon>
        <taxon>Spirochaetia</taxon>
        <taxon>Leptospirales</taxon>
        <taxon>Leptospiraceae</taxon>
        <taxon>Leptospira</taxon>
    </lineage>
</organism>
<dbReference type="Proteomes" id="UP000231990">
    <property type="component" value="Unassembled WGS sequence"/>
</dbReference>
<evidence type="ECO:0000313" key="2">
    <source>
        <dbReference type="EMBL" id="PJZ72766.1"/>
    </source>
</evidence>
<keyword evidence="3" id="KW-1185">Reference proteome</keyword>
<protein>
    <submittedName>
        <fullName evidence="2">Uncharacterized protein</fullName>
    </submittedName>
</protein>
<gene>
    <name evidence="1" type="ORF">CH360_07100</name>
    <name evidence="2" type="ORF">CH373_11870</name>
</gene>
<dbReference type="AlphaFoldDB" id="A0A2M9ZL16"/>
<accession>A0A2M9ZL16</accession>
<dbReference type="Proteomes" id="UP000231962">
    <property type="component" value="Unassembled WGS sequence"/>
</dbReference>
<dbReference type="EMBL" id="NPDZ01000007">
    <property type="protein sequence ID" value="PJZ72766.1"/>
    <property type="molecule type" value="Genomic_DNA"/>
</dbReference>
<sequence>MIQKEIDENRTREEKIRSLDEFLTWHPKLEIQDFYKWLYFGEFGEIAVQEFYSERKNAPTLHSMLQELQNELESESLRTRVWEPLGFSQRYIKVYLTPYFKLEYPLMRIVNLMQRSSAFQGYRMRFKLDWILLKDEIVSRNIGFTKQEFINFEDRIQFHQLPELDFSDTFKKEYPASNRIVAAKLFFEYFPEFAQENKGFRLFDDVLPSSVEKKEDELEILAAEEDEKSYSRWEGEAL</sequence>
<reference evidence="3 4" key="1">
    <citation type="submission" date="2017-07" db="EMBL/GenBank/DDBJ databases">
        <title>Leptospira spp. isolated from tropical soils.</title>
        <authorList>
            <person name="Thibeaux R."/>
            <person name="Iraola G."/>
            <person name="Ferres I."/>
            <person name="Bierque E."/>
            <person name="Girault D."/>
            <person name="Soupe-Gilbert M.-E."/>
            <person name="Picardeau M."/>
            <person name="Goarant C."/>
        </authorList>
    </citation>
    <scope>NUCLEOTIDE SEQUENCE [LARGE SCALE GENOMIC DNA]</scope>
    <source>
        <strain evidence="2 4">FH1-B-B1</strain>
        <strain evidence="1 3">FH1-B-C1</strain>
    </source>
</reference>
<proteinExistence type="predicted"/>
<evidence type="ECO:0000313" key="3">
    <source>
        <dbReference type="Proteomes" id="UP000231962"/>
    </source>
</evidence>
<dbReference type="RefSeq" id="WP_100713312.1">
    <property type="nucleotide sequence ID" value="NZ_NPDY01000004.1"/>
</dbReference>
<comment type="caution">
    <text evidence="2">The sequence shown here is derived from an EMBL/GenBank/DDBJ whole genome shotgun (WGS) entry which is preliminary data.</text>
</comment>
<evidence type="ECO:0000313" key="4">
    <source>
        <dbReference type="Proteomes" id="UP000231990"/>
    </source>
</evidence>
<dbReference type="OrthoDB" id="344452at2"/>